<evidence type="ECO:0000313" key="1">
    <source>
        <dbReference type="EMBL" id="KAJ6984304.1"/>
    </source>
</evidence>
<proteinExistence type="predicted"/>
<evidence type="ECO:0000313" key="2">
    <source>
        <dbReference type="Proteomes" id="UP001164929"/>
    </source>
</evidence>
<reference evidence="1" key="1">
    <citation type="journal article" date="2023" name="Mol. Ecol. Resour.">
        <title>Chromosome-level genome assembly of a triploid poplar Populus alba 'Berolinensis'.</title>
        <authorList>
            <person name="Chen S."/>
            <person name="Yu Y."/>
            <person name="Wang X."/>
            <person name="Wang S."/>
            <person name="Zhang T."/>
            <person name="Zhou Y."/>
            <person name="He R."/>
            <person name="Meng N."/>
            <person name="Wang Y."/>
            <person name="Liu W."/>
            <person name="Liu Z."/>
            <person name="Liu J."/>
            <person name="Guo Q."/>
            <person name="Huang H."/>
            <person name="Sederoff R.R."/>
            <person name="Wang G."/>
            <person name="Qu G."/>
            <person name="Chen S."/>
        </authorList>
    </citation>
    <scope>NUCLEOTIDE SEQUENCE</scope>
    <source>
        <strain evidence="1">SC-2020</strain>
    </source>
</reference>
<dbReference type="Proteomes" id="UP001164929">
    <property type="component" value="Chromosome 9"/>
</dbReference>
<comment type="caution">
    <text evidence="1">The sequence shown here is derived from an EMBL/GenBank/DDBJ whole genome shotgun (WGS) entry which is preliminary data.</text>
</comment>
<protein>
    <submittedName>
        <fullName evidence="1">Uncharacterized protein</fullName>
    </submittedName>
</protein>
<name>A0AAD6MEZ6_9ROSI</name>
<accession>A0AAD6MEZ6</accession>
<dbReference type="EMBL" id="JAQIZT010000009">
    <property type="protein sequence ID" value="KAJ6984304.1"/>
    <property type="molecule type" value="Genomic_DNA"/>
</dbReference>
<keyword evidence="2" id="KW-1185">Reference proteome</keyword>
<organism evidence="1 2">
    <name type="scientific">Populus alba x Populus x berolinensis</name>
    <dbReference type="NCBI Taxonomy" id="444605"/>
    <lineage>
        <taxon>Eukaryota</taxon>
        <taxon>Viridiplantae</taxon>
        <taxon>Streptophyta</taxon>
        <taxon>Embryophyta</taxon>
        <taxon>Tracheophyta</taxon>
        <taxon>Spermatophyta</taxon>
        <taxon>Magnoliopsida</taxon>
        <taxon>eudicotyledons</taxon>
        <taxon>Gunneridae</taxon>
        <taxon>Pentapetalae</taxon>
        <taxon>rosids</taxon>
        <taxon>fabids</taxon>
        <taxon>Malpighiales</taxon>
        <taxon>Salicaceae</taxon>
        <taxon>Saliceae</taxon>
        <taxon>Populus</taxon>
    </lineage>
</organism>
<sequence length="45" mass="4930">MHAAPIGTKDSSEAELLAINKVLQLSAAEDSMFWASKFLSNQIHK</sequence>
<gene>
    <name evidence="1" type="ORF">NC653_022540</name>
</gene>
<dbReference type="AlphaFoldDB" id="A0AAD6MEZ6"/>